<gene>
    <name evidence="1" type="ORF">C7B46_01300</name>
</gene>
<dbReference type="Proteomes" id="UP000242972">
    <property type="component" value="Unassembled WGS sequence"/>
</dbReference>
<organism evidence="1 2">
    <name type="scientific">Sulfobacillus benefaciens</name>
    <dbReference type="NCBI Taxonomy" id="453960"/>
    <lineage>
        <taxon>Bacteria</taxon>
        <taxon>Bacillati</taxon>
        <taxon>Bacillota</taxon>
        <taxon>Clostridia</taxon>
        <taxon>Eubacteriales</taxon>
        <taxon>Clostridiales Family XVII. Incertae Sedis</taxon>
        <taxon>Sulfobacillus</taxon>
    </lineage>
</organism>
<name>A0A2T2XLG2_9FIRM</name>
<sequence length="452" mass="50358">MRRVLSVVLLCALSLVSLWGSSPYNPRLAVQYASQHWSWTLGTGGYGMAILGRVRVIRRQVPGSGWFQPDFQCAEFVGRSLAAGGMAVPIVAPNNPSWPILVNVDCQTYYLISHGYANYVNRKHLAVGDVALFRYNRLGLPQSPTYWSHMALVVHIHPLLLDAHNAAHHNIPWNQLAKGTLRTAFLDIHAPAYRTRLNWRPTPHLVVLVQYRNIKSIAQDHMLYRNQVYQVATANPWGQVSLKYVAGQYWQFGFLPLASPPPLIAAPIALQQISWPTRHMTFVTLHHGTLYAIGISPHGHLLLSGDFEPVPTWTGTGSLLETRQKIPSPWQLVAPHAVKFAKLTRVYALPTRDSPTLAIAPAGTVTVMDAQCLWLRHRWAQIEWQGAHMGIGYVPEHIVTAEKLKLVPAPVTVRTADGPITINKGTLIAEKSGQVAYAGAWLVPLDPRRRTR</sequence>
<dbReference type="EMBL" id="PXYW01000002">
    <property type="protein sequence ID" value="PSR35334.1"/>
    <property type="molecule type" value="Genomic_DNA"/>
</dbReference>
<protein>
    <submittedName>
        <fullName evidence="1">Uncharacterized protein</fullName>
    </submittedName>
</protein>
<comment type="caution">
    <text evidence="1">The sequence shown here is derived from an EMBL/GenBank/DDBJ whole genome shotgun (WGS) entry which is preliminary data.</text>
</comment>
<reference evidence="1 2" key="1">
    <citation type="journal article" date="2014" name="BMC Genomics">
        <title>Comparison of environmental and isolate Sulfobacillus genomes reveals diverse carbon, sulfur, nitrogen, and hydrogen metabolisms.</title>
        <authorList>
            <person name="Justice N.B."/>
            <person name="Norman A."/>
            <person name="Brown C.T."/>
            <person name="Singh A."/>
            <person name="Thomas B.C."/>
            <person name="Banfield J.F."/>
        </authorList>
    </citation>
    <scope>NUCLEOTIDE SEQUENCE [LARGE SCALE GENOMIC DNA]</scope>
    <source>
        <strain evidence="1">AMDSBA4</strain>
    </source>
</reference>
<evidence type="ECO:0000313" key="1">
    <source>
        <dbReference type="EMBL" id="PSR35334.1"/>
    </source>
</evidence>
<dbReference type="AlphaFoldDB" id="A0A2T2XLG2"/>
<proteinExistence type="predicted"/>
<accession>A0A2T2XLG2</accession>
<evidence type="ECO:0000313" key="2">
    <source>
        <dbReference type="Proteomes" id="UP000242972"/>
    </source>
</evidence>